<name>A0ACC1IPS1_9FUNG</name>
<evidence type="ECO:0000313" key="2">
    <source>
        <dbReference type="Proteomes" id="UP001150581"/>
    </source>
</evidence>
<accession>A0ACC1IPS1</accession>
<gene>
    <name evidence="1" type="ORF">LPJ66_002701</name>
</gene>
<dbReference type="EMBL" id="JANBPG010000233">
    <property type="protein sequence ID" value="KAJ1898507.1"/>
    <property type="molecule type" value="Genomic_DNA"/>
</dbReference>
<evidence type="ECO:0000313" key="1">
    <source>
        <dbReference type="EMBL" id="KAJ1898507.1"/>
    </source>
</evidence>
<keyword evidence="2" id="KW-1185">Reference proteome</keyword>
<dbReference type="Proteomes" id="UP001150581">
    <property type="component" value="Unassembled WGS sequence"/>
</dbReference>
<sequence length="625" mass="71541">MASRNYASHHMASKYASQLANSRAFEGQPIYTPETKSSSARSSYLQRITPQRVMFVTFWLAVQVLIISIHTIKGKNAGSTLTGFNRGMMSVIMFNFSSIFLFKSPTLLTFLRKTFLARVFVFEKSGHAHKFAGYIMTAAIIVHVSIQYYKFYKMEVTSKGKTTFLMLAFHKKTGIIGHSMLFIITVMLASAIPPVRRKMFEVFYLLHHLYIVFIILLFQHIATSTFKYYIAVPGTIYALDRLYRFVRSRTNHPEIISVIQHPSNVIELRFAKRGMEVKAGQFIYLNVPSLAWFQWHPFTLTSAPEEDQLSVHISVAGDWTRKLVKVFRERATQLPKRLEIVHHSVPIPARVHQNDSQDFDFQQSYSVPTTSKGRYHDRTQQHRSGFGQGLVQNGILQADMLPELDYYASASNSRNIDEVLNRNKMLPAAPSTFRGMPTIMVDGPYSAPTQYAFDYEYSILIANGIGLTPMSSVLRSLYYQLTGPLHQRKVKKMYFLWVCRDTRSLEWFRDLLAALDEEDIGDVLEIRTYLTGHLSLNHICNITLNQSSGGPDAVTGLYRSPTYYGRPNFDKIFEEIGMRNPNTDIGLFVCGSKSLSSNVKDITIKWNRELSHRSTQFVYHNETST</sequence>
<protein>
    <submittedName>
        <fullName evidence="1">Uncharacterized protein</fullName>
    </submittedName>
</protein>
<proteinExistence type="predicted"/>
<organism evidence="1 2">
    <name type="scientific">Kickxella alabastrina</name>
    <dbReference type="NCBI Taxonomy" id="61397"/>
    <lineage>
        <taxon>Eukaryota</taxon>
        <taxon>Fungi</taxon>
        <taxon>Fungi incertae sedis</taxon>
        <taxon>Zoopagomycota</taxon>
        <taxon>Kickxellomycotina</taxon>
        <taxon>Kickxellomycetes</taxon>
        <taxon>Kickxellales</taxon>
        <taxon>Kickxellaceae</taxon>
        <taxon>Kickxella</taxon>
    </lineage>
</organism>
<comment type="caution">
    <text evidence="1">The sequence shown here is derived from an EMBL/GenBank/DDBJ whole genome shotgun (WGS) entry which is preliminary data.</text>
</comment>
<reference evidence="1" key="1">
    <citation type="submission" date="2022-07" db="EMBL/GenBank/DDBJ databases">
        <title>Phylogenomic reconstructions and comparative analyses of Kickxellomycotina fungi.</title>
        <authorList>
            <person name="Reynolds N.K."/>
            <person name="Stajich J.E."/>
            <person name="Barry K."/>
            <person name="Grigoriev I.V."/>
            <person name="Crous P."/>
            <person name="Smith M.E."/>
        </authorList>
    </citation>
    <scope>NUCLEOTIDE SEQUENCE</scope>
    <source>
        <strain evidence="1">Benny 63K</strain>
    </source>
</reference>